<dbReference type="EMBL" id="LWDD02000113">
    <property type="protein sequence ID" value="KAE8263802.1"/>
    <property type="molecule type" value="Genomic_DNA"/>
</dbReference>
<evidence type="ECO:0000259" key="4">
    <source>
        <dbReference type="Pfam" id="PF24841"/>
    </source>
</evidence>
<dbReference type="AlphaFoldDB" id="A0A8T8TP41"/>
<feature type="transmembrane region" description="Helical" evidence="2">
    <location>
        <begin position="224"/>
        <end position="242"/>
    </location>
</feature>
<keyword evidence="2" id="KW-0472">Membrane</keyword>
<feature type="transmembrane region" description="Helical" evidence="2">
    <location>
        <begin position="281"/>
        <end position="300"/>
    </location>
</feature>
<evidence type="ECO:0000259" key="3">
    <source>
        <dbReference type="Pfam" id="PF01693"/>
    </source>
</evidence>
<dbReference type="InterPro" id="IPR056136">
    <property type="entry name" value="DUF7719"/>
</dbReference>
<reference evidence="5" key="1">
    <citation type="submission" date="2016-04" db="EMBL/GenBank/DDBJ databases">
        <authorList>
            <person name="Nguyen H.D."/>
            <person name="Kesanakurti P."/>
            <person name="Cullis J."/>
            <person name="Levesque C.A."/>
            <person name="Hambleton S."/>
        </authorList>
    </citation>
    <scope>NUCLEOTIDE SEQUENCE</scope>
    <source>
        <strain evidence="5">DAOMC 238032</strain>
    </source>
</reference>
<feature type="domain" description="Ribonuclease H1 N-terminal" evidence="3">
    <location>
        <begin position="349"/>
        <end position="392"/>
    </location>
</feature>
<evidence type="ECO:0000313" key="6">
    <source>
        <dbReference type="Proteomes" id="UP000077671"/>
    </source>
</evidence>
<sequence>MTRAGPSSRGTGNSRFADTNRFEELYDEEGEDEAEAGSSDLNNKVAGSSSSVNVSATYGKDEGTSARLRTAPATEVQGVDEGEGSGVSDSEQYGRQTPPHGRRRGQGKSSQRNSGRGRGEKRGAGVEGLNAWHEDEHGSEVEEDDGDGRKEGPDLSYAHQYGYDSASSDSDDAPANSNPDVNQVDQEIDLDALPPELRARTASLLAEAQAADGLSPSAELAFDTVIWTIPLVFVYVLLDVLVRQQYAQPVYLMGELRRVGTRGPFLAFLAYYSLKHRESPWLRYGFFGLSLATGGGFLYVTAKSDFDSILRQTPALGALWVLSIVKLDLIPGLISLSLVACRGQQKPTKYYAVADGYDRGVYNNWSDAKAATNGYSNNCHQSFRSPQEASQFVQQGGAYSKQDWAQSQGGQSSNGYKPK</sequence>
<feature type="domain" description="DUF7719" evidence="4">
    <location>
        <begin position="286"/>
        <end position="340"/>
    </location>
</feature>
<feature type="compositionally biased region" description="Acidic residues" evidence="1">
    <location>
        <begin position="25"/>
        <end position="35"/>
    </location>
</feature>
<dbReference type="Proteomes" id="UP000077671">
    <property type="component" value="Unassembled WGS sequence"/>
</dbReference>
<dbReference type="Pfam" id="PF01693">
    <property type="entry name" value="Cauli_VI"/>
    <property type="match status" value="1"/>
</dbReference>
<dbReference type="InterPro" id="IPR009027">
    <property type="entry name" value="Ribosomal_bL9/RNase_H1_N"/>
</dbReference>
<feature type="transmembrane region" description="Helical" evidence="2">
    <location>
        <begin position="320"/>
        <end position="341"/>
    </location>
</feature>
<dbReference type="Pfam" id="PF24841">
    <property type="entry name" value="DUF7719"/>
    <property type="match status" value="1"/>
</dbReference>
<keyword evidence="2" id="KW-0812">Transmembrane</keyword>
<feature type="compositionally biased region" description="Low complexity" evidence="1">
    <location>
        <begin position="164"/>
        <end position="180"/>
    </location>
</feature>
<feature type="compositionally biased region" description="Polar residues" evidence="1">
    <location>
        <begin position="403"/>
        <end position="419"/>
    </location>
</feature>
<feature type="compositionally biased region" description="Low complexity" evidence="1">
    <location>
        <begin position="42"/>
        <end position="55"/>
    </location>
</feature>
<dbReference type="SUPFAM" id="SSF55658">
    <property type="entry name" value="L9 N-domain-like"/>
    <property type="match status" value="1"/>
</dbReference>
<name>A0A8T8TP41_9BASI</name>
<keyword evidence="2" id="KW-1133">Transmembrane helix</keyword>
<evidence type="ECO:0000313" key="5">
    <source>
        <dbReference type="EMBL" id="KAE8263802.1"/>
    </source>
</evidence>
<feature type="region of interest" description="Disordered" evidence="1">
    <location>
        <begin position="1"/>
        <end position="182"/>
    </location>
</feature>
<evidence type="ECO:0000256" key="1">
    <source>
        <dbReference type="SAM" id="MobiDB-lite"/>
    </source>
</evidence>
<accession>A0A8T8TP41</accession>
<gene>
    <name evidence="5" type="ORF">A4X03_0g1410</name>
</gene>
<dbReference type="Gene3D" id="3.40.970.10">
    <property type="entry name" value="Ribonuclease H1, N-terminal domain"/>
    <property type="match status" value="1"/>
</dbReference>
<dbReference type="InterPro" id="IPR037056">
    <property type="entry name" value="RNase_H1_N_sf"/>
</dbReference>
<feature type="region of interest" description="Disordered" evidence="1">
    <location>
        <begin position="396"/>
        <end position="419"/>
    </location>
</feature>
<dbReference type="InterPro" id="IPR011320">
    <property type="entry name" value="RNase_H1_N"/>
</dbReference>
<comment type="caution">
    <text evidence="5">The sequence shown here is derived from an EMBL/GenBank/DDBJ whole genome shotgun (WGS) entry which is preliminary data.</text>
</comment>
<evidence type="ECO:0000256" key="2">
    <source>
        <dbReference type="SAM" id="Phobius"/>
    </source>
</evidence>
<organism evidence="5 6">
    <name type="scientific">Tilletia caries</name>
    <name type="common">wheat bunt fungus</name>
    <dbReference type="NCBI Taxonomy" id="13290"/>
    <lineage>
        <taxon>Eukaryota</taxon>
        <taxon>Fungi</taxon>
        <taxon>Dikarya</taxon>
        <taxon>Basidiomycota</taxon>
        <taxon>Ustilaginomycotina</taxon>
        <taxon>Exobasidiomycetes</taxon>
        <taxon>Tilletiales</taxon>
        <taxon>Tilletiaceae</taxon>
        <taxon>Tilletia</taxon>
    </lineage>
</organism>
<protein>
    <submittedName>
        <fullName evidence="5">Uncharacterized protein</fullName>
    </submittedName>
</protein>
<dbReference type="PANTHER" id="PTHR37846:SF1">
    <property type="entry name" value="DEACETYLASE-LIKE PROTEIN"/>
    <property type="match status" value="1"/>
</dbReference>
<reference evidence="5" key="2">
    <citation type="journal article" date="2019" name="IMA Fungus">
        <title>Genome sequencing and comparison of five Tilletia species to identify candidate genes for the detection of regulated species infecting wheat.</title>
        <authorList>
            <person name="Nguyen H.D.T."/>
            <person name="Sultana T."/>
            <person name="Kesanakurti P."/>
            <person name="Hambleton S."/>
        </authorList>
    </citation>
    <scope>NUCLEOTIDE SEQUENCE</scope>
    <source>
        <strain evidence="5">DAOMC 238032</strain>
    </source>
</reference>
<dbReference type="PANTHER" id="PTHR37846">
    <property type="entry name" value="YALI0B21296P"/>
    <property type="match status" value="1"/>
</dbReference>
<proteinExistence type="predicted"/>
<feature type="compositionally biased region" description="Polar residues" evidence="1">
    <location>
        <begin position="8"/>
        <end position="17"/>
    </location>
</feature>